<dbReference type="PROSITE" id="PS01285">
    <property type="entry name" value="FA58C_1"/>
    <property type="match status" value="2"/>
</dbReference>
<dbReference type="PANTHER" id="PTHR24543:SF325">
    <property type="entry name" value="F5_8 TYPE C DOMAIN-CONTAINING PROTEIN"/>
    <property type="match status" value="1"/>
</dbReference>
<dbReference type="PROSITE" id="PS50022">
    <property type="entry name" value="FA58C_3"/>
    <property type="match status" value="2"/>
</dbReference>
<accession>A0ABN8QKE3</accession>
<dbReference type="PANTHER" id="PTHR24543">
    <property type="entry name" value="MULTICOPPER OXIDASE-RELATED"/>
    <property type="match status" value="1"/>
</dbReference>
<feature type="domain" description="F5/8 type C" evidence="1">
    <location>
        <begin position="135"/>
        <end position="291"/>
    </location>
</feature>
<feature type="non-terminal residue" evidence="2">
    <location>
        <position position="1"/>
    </location>
</feature>
<protein>
    <recommendedName>
        <fullName evidence="1">F5/8 type C domain-containing protein</fullName>
    </recommendedName>
</protein>
<dbReference type="SUPFAM" id="SSF49785">
    <property type="entry name" value="Galactose-binding domain-like"/>
    <property type="match status" value="2"/>
</dbReference>
<dbReference type="InterPro" id="IPR000421">
    <property type="entry name" value="FA58C"/>
</dbReference>
<gene>
    <name evidence="2" type="ORF">PLOB_00007358</name>
</gene>
<feature type="domain" description="F5/8 type C" evidence="1">
    <location>
        <begin position="1"/>
        <end position="124"/>
    </location>
</feature>
<name>A0ABN8QKE3_9CNID</name>
<dbReference type="CDD" id="cd00057">
    <property type="entry name" value="FA58C"/>
    <property type="match status" value="2"/>
</dbReference>
<evidence type="ECO:0000313" key="2">
    <source>
        <dbReference type="EMBL" id="CAH3165820.1"/>
    </source>
</evidence>
<evidence type="ECO:0000259" key="1">
    <source>
        <dbReference type="PROSITE" id="PS50022"/>
    </source>
</evidence>
<proteinExistence type="predicted"/>
<dbReference type="Gene3D" id="2.60.120.260">
    <property type="entry name" value="Galactose-binding domain-like"/>
    <property type="match status" value="2"/>
</dbReference>
<dbReference type="EMBL" id="CALNXK010000134">
    <property type="protein sequence ID" value="CAH3165820.1"/>
    <property type="molecule type" value="Genomic_DNA"/>
</dbReference>
<keyword evidence="3" id="KW-1185">Reference proteome</keyword>
<sequence>IFLFLRRLHESTLGGWCAMEEDDDPYLQIDLGKQKVITAVATQGLNNPQGNWVERYSLNYSCDGINWKTYQSFAKDEVLKGNTDGDTVVSNKLDEAIIAREIRIKALQWNMYGMVCMRVEIYGCDTDKDGRFEDCSTAAGMENRQITNRQVTASSFASGHHPSRGRLNNEIQHVNGTVLLGSWCAATQDTSQYIQVDLAASRNISGVATQGSVMGTWVTEYTLNYSMDGLHWNTYCNQTDGKIKILQGNVDTLTVHKNMFDWRINARYIRINPRAWTPTGQICMRVEIYFCHNYQGE</sequence>
<comment type="caution">
    <text evidence="2">The sequence shown here is derived from an EMBL/GenBank/DDBJ whole genome shotgun (WGS) entry which is preliminary data.</text>
</comment>
<dbReference type="SMART" id="SM00231">
    <property type="entry name" value="FA58C"/>
    <property type="match status" value="2"/>
</dbReference>
<dbReference type="Pfam" id="PF00754">
    <property type="entry name" value="F5_F8_type_C"/>
    <property type="match status" value="2"/>
</dbReference>
<dbReference type="InterPro" id="IPR008979">
    <property type="entry name" value="Galactose-bd-like_sf"/>
</dbReference>
<reference evidence="2 3" key="1">
    <citation type="submission" date="2022-05" db="EMBL/GenBank/DDBJ databases">
        <authorList>
            <consortium name="Genoscope - CEA"/>
            <person name="William W."/>
        </authorList>
    </citation>
    <scope>NUCLEOTIDE SEQUENCE [LARGE SCALE GENOMIC DNA]</scope>
</reference>
<organism evidence="2 3">
    <name type="scientific">Porites lobata</name>
    <dbReference type="NCBI Taxonomy" id="104759"/>
    <lineage>
        <taxon>Eukaryota</taxon>
        <taxon>Metazoa</taxon>
        <taxon>Cnidaria</taxon>
        <taxon>Anthozoa</taxon>
        <taxon>Hexacorallia</taxon>
        <taxon>Scleractinia</taxon>
        <taxon>Fungiina</taxon>
        <taxon>Poritidae</taxon>
        <taxon>Porites</taxon>
    </lineage>
</organism>
<evidence type="ECO:0000313" key="3">
    <source>
        <dbReference type="Proteomes" id="UP001159405"/>
    </source>
</evidence>
<dbReference type="Proteomes" id="UP001159405">
    <property type="component" value="Unassembled WGS sequence"/>
</dbReference>